<gene>
    <name evidence="1" type="ORF">H0235_015985</name>
</gene>
<reference evidence="1" key="1">
    <citation type="journal article" date="2020" name="G3 (Bethesda)">
        <title>High-Quality Assemblies for Three Invasive Social Wasps from the &lt;i&gt;Vespula&lt;/i&gt; Genus.</title>
        <authorList>
            <person name="Harrop T.W.R."/>
            <person name="Guhlin J."/>
            <person name="McLaughlin G.M."/>
            <person name="Permina E."/>
            <person name="Stockwell P."/>
            <person name="Gilligan J."/>
            <person name="Le Lec M.F."/>
            <person name="Gruber M.A.M."/>
            <person name="Quinn O."/>
            <person name="Lovegrove M."/>
            <person name="Duncan E.J."/>
            <person name="Remnant E.J."/>
            <person name="Van Eeckhoven J."/>
            <person name="Graham B."/>
            <person name="Knapp R.A."/>
            <person name="Langford K.W."/>
            <person name="Kronenberg Z."/>
            <person name="Press M.O."/>
            <person name="Eacker S.M."/>
            <person name="Wilson-Rankin E.E."/>
            <person name="Purcell J."/>
            <person name="Lester P.J."/>
            <person name="Dearden P.K."/>
        </authorList>
    </citation>
    <scope>NUCLEOTIDE SEQUENCE</scope>
    <source>
        <strain evidence="1">Volc-1</strain>
    </source>
</reference>
<dbReference type="Proteomes" id="UP000600918">
    <property type="component" value="Unassembled WGS sequence"/>
</dbReference>
<sequence length="196" mass="23192">MRPCLYTLLHDHKNNAFGTIHKNSSEMFQMEANLNRGGISYRITYEEPTVVSAINGVEMILSTFNSNKKTLKWHKNFFHLLDLAIYNAYILYQNSIAEDEKRKFEDLPFRLIEKHFLLKYLNQTDKAQLARKNELFAQNIILSRRSRPTSERVYGQENDRRRRAAVQYVAATAKRLGDKRRDTRYECRKCDLIAHE</sequence>
<keyword evidence="2" id="KW-1185">Reference proteome</keyword>
<dbReference type="AlphaFoldDB" id="A0A834NAF9"/>
<name>A0A834NAF9_VESPE</name>
<evidence type="ECO:0000313" key="1">
    <source>
        <dbReference type="EMBL" id="KAF7400248.1"/>
    </source>
</evidence>
<evidence type="ECO:0000313" key="2">
    <source>
        <dbReference type="Proteomes" id="UP000600918"/>
    </source>
</evidence>
<protein>
    <recommendedName>
        <fullName evidence="3">PiggyBac transposable element-derived protein domain-containing protein</fullName>
    </recommendedName>
</protein>
<comment type="caution">
    <text evidence="1">The sequence shown here is derived from an EMBL/GenBank/DDBJ whole genome shotgun (WGS) entry which is preliminary data.</text>
</comment>
<dbReference type="EMBL" id="JACSDY010000018">
    <property type="protein sequence ID" value="KAF7400248.1"/>
    <property type="molecule type" value="Genomic_DNA"/>
</dbReference>
<evidence type="ECO:0008006" key="3">
    <source>
        <dbReference type="Google" id="ProtNLM"/>
    </source>
</evidence>
<proteinExistence type="predicted"/>
<accession>A0A834NAF9</accession>
<organism evidence="1 2">
    <name type="scientific">Vespula pensylvanica</name>
    <name type="common">Western yellow jacket</name>
    <name type="synonym">Wasp</name>
    <dbReference type="NCBI Taxonomy" id="30213"/>
    <lineage>
        <taxon>Eukaryota</taxon>
        <taxon>Metazoa</taxon>
        <taxon>Ecdysozoa</taxon>
        <taxon>Arthropoda</taxon>
        <taxon>Hexapoda</taxon>
        <taxon>Insecta</taxon>
        <taxon>Pterygota</taxon>
        <taxon>Neoptera</taxon>
        <taxon>Endopterygota</taxon>
        <taxon>Hymenoptera</taxon>
        <taxon>Apocrita</taxon>
        <taxon>Aculeata</taxon>
        <taxon>Vespoidea</taxon>
        <taxon>Vespidae</taxon>
        <taxon>Vespinae</taxon>
        <taxon>Vespula</taxon>
    </lineage>
</organism>